<evidence type="ECO:0000313" key="3">
    <source>
        <dbReference type="EMBL" id="GAA1146553.1"/>
    </source>
</evidence>
<reference evidence="4" key="1">
    <citation type="journal article" date="2019" name="Int. J. Syst. Evol. Microbiol.">
        <title>The Global Catalogue of Microorganisms (GCM) 10K type strain sequencing project: providing services to taxonomists for standard genome sequencing and annotation.</title>
        <authorList>
            <consortium name="The Broad Institute Genomics Platform"/>
            <consortium name="The Broad Institute Genome Sequencing Center for Infectious Disease"/>
            <person name="Wu L."/>
            <person name="Ma J."/>
        </authorList>
    </citation>
    <scope>NUCLEOTIDE SEQUENCE [LARGE SCALE GENOMIC DNA]</scope>
    <source>
        <strain evidence="4">JCM 11813</strain>
    </source>
</reference>
<keyword evidence="4" id="KW-1185">Reference proteome</keyword>
<dbReference type="EMBL" id="BAAAJE010000014">
    <property type="protein sequence ID" value="GAA1146553.1"/>
    <property type="molecule type" value="Genomic_DNA"/>
</dbReference>
<feature type="transmembrane region" description="Helical" evidence="1">
    <location>
        <begin position="75"/>
        <end position="93"/>
    </location>
</feature>
<sequence length="391" mass="42132">MLDRAHDPALDGVRGLAILLVLGQHAPTRPLIDGFVGVTVFFCLSGYLITTLLVRELQGGTIEVRAFYGRRAARIVPALVTVVVVTTAVLLVVRRDLATGQVLAPAGAAVTYTTSLFDWSNHVFVTGDYFNYTWSLSVEEQFYLVWPFALLWGYRRHRRGFVVAAAALATLCLALSVYLGVTRAVRYDQHEYFGTDVNALPILAGALLAIAVHHGRLSWTPRRAGPAALAAVVLLPLLAHHDDTDRPALVTLAGTALTLVILAGVGTAPRSAVRQLLASRPMRWLGERSYSIYLWNVLARIAALALLGHTLVGDAAWVALFVALSEASFRFVERPLRAALRPGGRSAAAPGSLAVPVVEVRAELASKPPRPPLVELVETPEPCRQPGIAAD</sequence>
<accession>A0ABP4F1Q3</accession>
<dbReference type="RefSeq" id="WP_343908080.1">
    <property type="nucleotide sequence ID" value="NZ_BAAAJE010000014.1"/>
</dbReference>
<feature type="transmembrane region" description="Helical" evidence="1">
    <location>
        <begin position="193"/>
        <end position="212"/>
    </location>
</feature>
<evidence type="ECO:0000259" key="2">
    <source>
        <dbReference type="Pfam" id="PF01757"/>
    </source>
</evidence>
<feature type="transmembrane region" description="Helical" evidence="1">
    <location>
        <begin position="34"/>
        <end position="54"/>
    </location>
</feature>
<dbReference type="InterPro" id="IPR050879">
    <property type="entry name" value="Acyltransferase_3"/>
</dbReference>
<keyword evidence="1" id="KW-1133">Transmembrane helix</keyword>
<feature type="transmembrane region" description="Helical" evidence="1">
    <location>
        <begin position="315"/>
        <end position="332"/>
    </location>
</feature>
<evidence type="ECO:0000313" key="4">
    <source>
        <dbReference type="Proteomes" id="UP001499979"/>
    </source>
</evidence>
<evidence type="ECO:0000256" key="1">
    <source>
        <dbReference type="SAM" id="Phobius"/>
    </source>
</evidence>
<dbReference type="InterPro" id="IPR002656">
    <property type="entry name" value="Acyl_transf_3_dom"/>
</dbReference>
<dbReference type="Proteomes" id="UP001499979">
    <property type="component" value="Unassembled WGS sequence"/>
</dbReference>
<name>A0ABP4F1Q3_9ACTN</name>
<feature type="transmembrane region" description="Helical" evidence="1">
    <location>
        <begin position="161"/>
        <end position="181"/>
    </location>
</feature>
<keyword evidence="1" id="KW-0472">Membrane</keyword>
<feature type="transmembrane region" description="Helical" evidence="1">
    <location>
        <begin position="290"/>
        <end position="309"/>
    </location>
</feature>
<keyword evidence="1" id="KW-0812">Transmembrane</keyword>
<feature type="transmembrane region" description="Helical" evidence="1">
    <location>
        <begin position="247"/>
        <end position="269"/>
    </location>
</feature>
<gene>
    <name evidence="3" type="ORF">GCM10009606_26860</name>
</gene>
<feature type="domain" description="Acyltransferase 3" evidence="2">
    <location>
        <begin position="8"/>
        <end position="313"/>
    </location>
</feature>
<dbReference type="Pfam" id="PF01757">
    <property type="entry name" value="Acyl_transf_3"/>
    <property type="match status" value="1"/>
</dbReference>
<comment type="caution">
    <text evidence="3">The sequence shown here is derived from an EMBL/GenBank/DDBJ whole genome shotgun (WGS) entry which is preliminary data.</text>
</comment>
<feature type="transmembrane region" description="Helical" evidence="1">
    <location>
        <begin position="224"/>
        <end position="241"/>
    </location>
</feature>
<proteinExistence type="predicted"/>
<protein>
    <recommendedName>
        <fullName evidence="2">Acyltransferase 3 domain-containing protein</fullName>
    </recommendedName>
</protein>
<dbReference type="PANTHER" id="PTHR23028:SF53">
    <property type="entry name" value="ACYL_TRANSF_3 DOMAIN-CONTAINING PROTEIN"/>
    <property type="match status" value="1"/>
</dbReference>
<organism evidence="3 4">
    <name type="scientific">Nocardioides aquiterrae</name>
    <dbReference type="NCBI Taxonomy" id="203799"/>
    <lineage>
        <taxon>Bacteria</taxon>
        <taxon>Bacillati</taxon>
        <taxon>Actinomycetota</taxon>
        <taxon>Actinomycetes</taxon>
        <taxon>Propionibacteriales</taxon>
        <taxon>Nocardioidaceae</taxon>
        <taxon>Nocardioides</taxon>
    </lineage>
</organism>
<dbReference type="PANTHER" id="PTHR23028">
    <property type="entry name" value="ACETYLTRANSFERASE"/>
    <property type="match status" value="1"/>
</dbReference>